<feature type="compositionally biased region" description="Acidic residues" evidence="4">
    <location>
        <begin position="218"/>
        <end position="246"/>
    </location>
</feature>
<gene>
    <name evidence="5" type="ORF">CYY_009316</name>
</gene>
<dbReference type="AlphaFoldDB" id="A0A8J4V0L0"/>
<keyword evidence="6" id="KW-1185">Reference proteome</keyword>
<sequence length="866" mass="102224">SQLWQSDQVQQLWEKVIQKNTSDFLEKDSRLVIISESIWNAYIQFCVSNFTQFTVASMRNTMVSLIRKLLIKRRMFRPRDQAFMEKVKTVEEYILMFISQWLRFERQAGYSERALGIYQAMIEFNCFFPQQFAHETHATLLKNFKLFWDSDCPRVGEMDAIGWTQSIVQKRVNLNSSHDDLSIEEIERLLKEEEEKESLLAIVDQSFLKFNSNNGDEQQQDDKEEGEEGEEEQDQDDQDDNQDINDQDINQETVDTSNNNDNILKYSRWGVNETLLDESFWMPMKINDMDTTTTTNTNNIKYNQEEDPDRVVLFDDFKDILLRLIREEDKLELIFQFLEFLGFPIMISEKIPSRYPFNHLLRRESINNIQNNNIYLLFDNLDKSKFSNNSTDNSNSSQQTPQQQPNWIKAFDNMINNEKMSSDKIQFIERVFEQCLTHFKSTSLSIKETLMVSYVLFKSTYDIESAKNTCKSLLAQNRNHLLLYDIFAYIEYKQNKLQDSKKIYQTTLNILQQQQQSNNSNHNIDYIYKEYILLELNIIYSTIQKDPSILKKFIQLKKGTLLDLFAVPIHLLCCFVEQSYTPYTTKNNYVPLDKNRLLLCKSKYQRHSNSFSSSSNSSSIDYILNHCIFDLLIDGYDQSFSTFKQYINDAKHIYTVGSIVHEQLLIQYVEIVTKIAPILNTPPHKIKSLAYDSLLQYYDHPKLLSLFLNYEGYSQLLNRVRDYFDFNIHQKHSNNNGSNSNSDSDSQQQPQPLSTIYCLFAIRFEIYRLGSASRLKSIFEKSIQLSTCKHNPILWRLYILFELYRGKSKSSKSLYYKSIKQLPFSKEIWLLPFTNQSFTKLFTTAELNDIVTLLNEKEIRIRLKIN</sequence>
<organism evidence="5 6">
    <name type="scientific">Polysphondylium violaceum</name>
    <dbReference type="NCBI Taxonomy" id="133409"/>
    <lineage>
        <taxon>Eukaryota</taxon>
        <taxon>Amoebozoa</taxon>
        <taxon>Evosea</taxon>
        <taxon>Eumycetozoa</taxon>
        <taxon>Dictyostelia</taxon>
        <taxon>Dictyosteliales</taxon>
        <taxon>Dictyosteliaceae</taxon>
        <taxon>Polysphondylium</taxon>
    </lineage>
</organism>
<evidence type="ECO:0000256" key="3">
    <source>
        <dbReference type="ARBA" id="ARBA00023242"/>
    </source>
</evidence>
<dbReference type="SUPFAM" id="SSF48452">
    <property type="entry name" value="TPR-like"/>
    <property type="match status" value="1"/>
</dbReference>
<comment type="similarity">
    <text evidence="2">Belongs to the NRDE2 family.</text>
</comment>
<name>A0A8J4V0L0_9MYCE</name>
<evidence type="ECO:0000256" key="2">
    <source>
        <dbReference type="ARBA" id="ARBA00009265"/>
    </source>
</evidence>
<dbReference type="GO" id="GO:1902369">
    <property type="term" value="P:negative regulation of RNA catabolic process"/>
    <property type="evidence" value="ECO:0007669"/>
    <property type="project" value="TreeGrafter"/>
</dbReference>
<comment type="subcellular location">
    <subcellularLocation>
        <location evidence="1">Nucleus</location>
    </subcellularLocation>
</comment>
<dbReference type="PANTHER" id="PTHR13471">
    <property type="entry name" value="TETRATRICOPEPTIDE-LIKE HELICAL"/>
    <property type="match status" value="1"/>
</dbReference>
<dbReference type="OrthoDB" id="297219at2759"/>
<evidence type="ECO:0000313" key="6">
    <source>
        <dbReference type="Proteomes" id="UP000695562"/>
    </source>
</evidence>
<feature type="region of interest" description="Disordered" evidence="4">
    <location>
        <begin position="211"/>
        <end position="258"/>
    </location>
</feature>
<dbReference type="GO" id="GO:0071013">
    <property type="term" value="C:catalytic step 2 spliceosome"/>
    <property type="evidence" value="ECO:0007669"/>
    <property type="project" value="TreeGrafter"/>
</dbReference>
<reference evidence="5" key="1">
    <citation type="submission" date="2020-01" db="EMBL/GenBank/DDBJ databases">
        <title>Development of genomics and gene disruption for Polysphondylium violaceum indicates a role for the polyketide synthase stlB in stalk morphogenesis.</title>
        <authorList>
            <person name="Narita B."/>
            <person name="Kawabe Y."/>
            <person name="Kin K."/>
            <person name="Saito T."/>
            <person name="Gibbs R."/>
            <person name="Kuspa A."/>
            <person name="Muzny D."/>
            <person name="Queller D."/>
            <person name="Richards S."/>
            <person name="Strassman J."/>
            <person name="Sucgang R."/>
            <person name="Worley K."/>
            <person name="Schaap P."/>
        </authorList>
    </citation>
    <scope>NUCLEOTIDE SEQUENCE</scope>
    <source>
        <strain evidence="5">QSvi11</strain>
    </source>
</reference>
<proteinExistence type="inferred from homology"/>
<dbReference type="Proteomes" id="UP000695562">
    <property type="component" value="Unassembled WGS sequence"/>
</dbReference>
<dbReference type="InterPro" id="IPR013633">
    <property type="entry name" value="NRDE-2"/>
</dbReference>
<protein>
    <submittedName>
        <fullName evidence="5">Uncharacterized protein</fullName>
    </submittedName>
</protein>
<dbReference type="EMBL" id="AJWJ01000678">
    <property type="protein sequence ID" value="KAF2069362.1"/>
    <property type="molecule type" value="Genomic_DNA"/>
</dbReference>
<evidence type="ECO:0000313" key="5">
    <source>
        <dbReference type="EMBL" id="KAF2069362.1"/>
    </source>
</evidence>
<dbReference type="Pfam" id="PF08424">
    <property type="entry name" value="NRDE-2"/>
    <property type="match status" value="1"/>
</dbReference>
<evidence type="ECO:0000256" key="4">
    <source>
        <dbReference type="SAM" id="MobiDB-lite"/>
    </source>
</evidence>
<feature type="non-terminal residue" evidence="5">
    <location>
        <position position="1"/>
    </location>
</feature>
<keyword evidence="3" id="KW-0539">Nucleus</keyword>
<comment type="caution">
    <text evidence="5">The sequence shown here is derived from an EMBL/GenBank/DDBJ whole genome shotgun (WGS) entry which is preliminary data.</text>
</comment>
<dbReference type="PANTHER" id="PTHR13471:SF0">
    <property type="entry name" value="NUCLEAR EXOSOME REGULATOR NRDE2"/>
    <property type="match status" value="1"/>
</dbReference>
<dbReference type="GO" id="GO:0031048">
    <property type="term" value="P:regulatory ncRNA-mediated heterochromatin formation"/>
    <property type="evidence" value="ECO:0007669"/>
    <property type="project" value="TreeGrafter"/>
</dbReference>
<evidence type="ECO:0000256" key="1">
    <source>
        <dbReference type="ARBA" id="ARBA00004123"/>
    </source>
</evidence>
<accession>A0A8J4V0L0</accession>
<dbReference type="InterPro" id="IPR011990">
    <property type="entry name" value="TPR-like_helical_dom_sf"/>
</dbReference>